<organism evidence="1 2">
    <name type="scientific">Araneus ventricosus</name>
    <name type="common">Orbweaver spider</name>
    <name type="synonym">Epeira ventricosa</name>
    <dbReference type="NCBI Taxonomy" id="182803"/>
    <lineage>
        <taxon>Eukaryota</taxon>
        <taxon>Metazoa</taxon>
        <taxon>Ecdysozoa</taxon>
        <taxon>Arthropoda</taxon>
        <taxon>Chelicerata</taxon>
        <taxon>Arachnida</taxon>
        <taxon>Araneae</taxon>
        <taxon>Araneomorphae</taxon>
        <taxon>Entelegynae</taxon>
        <taxon>Araneoidea</taxon>
        <taxon>Araneidae</taxon>
        <taxon>Araneus</taxon>
    </lineage>
</organism>
<reference evidence="1 2" key="1">
    <citation type="journal article" date="2019" name="Sci. Rep.">
        <title>Orb-weaving spider Araneus ventricosus genome elucidates the spidroin gene catalogue.</title>
        <authorList>
            <person name="Kono N."/>
            <person name="Nakamura H."/>
            <person name="Ohtoshi R."/>
            <person name="Moran D.A.P."/>
            <person name="Shinohara A."/>
            <person name="Yoshida Y."/>
            <person name="Fujiwara M."/>
            <person name="Mori M."/>
            <person name="Tomita M."/>
            <person name="Arakawa K."/>
        </authorList>
    </citation>
    <scope>NUCLEOTIDE SEQUENCE [LARGE SCALE GENOMIC DNA]</scope>
</reference>
<protein>
    <submittedName>
        <fullName evidence="1">Uncharacterized protein</fullName>
    </submittedName>
</protein>
<dbReference type="AlphaFoldDB" id="A0A4Y2BHV8"/>
<keyword evidence="2" id="KW-1185">Reference proteome</keyword>
<name>A0A4Y2BHV8_ARAVE</name>
<dbReference type="EMBL" id="BGPR01000073">
    <property type="protein sequence ID" value="GBL90734.1"/>
    <property type="molecule type" value="Genomic_DNA"/>
</dbReference>
<dbReference type="Proteomes" id="UP000499080">
    <property type="component" value="Unassembled WGS sequence"/>
</dbReference>
<sequence>MFGSDIPIVLTSMQEKGESLIEKDRG</sequence>
<gene>
    <name evidence="1" type="ORF">AVEN_219385_1</name>
</gene>
<proteinExistence type="predicted"/>
<accession>A0A4Y2BHV8</accession>
<feature type="non-terminal residue" evidence="1">
    <location>
        <position position="26"/>
    </location>
</feature>
<comment type="caution">
    <text evidence="1">The sequence shown here is derived from an EMBL/GenBank/DDBJ whole genome shotgun (WGS) entry which is preliminary data.</text>
</comment>
<evidence type="ECO:0000313" key="2">
    <source>
        <dbReference type="Proteomes" id="UP000499080"/>
    </source>
</evidence>
<evidence type="ECO:0000313" key="1">
    <source>
        <dbReference type="EMBL" id="GBL90734.1"/>
    </source>
</evidence>